<dbReference type="PANTHER" id="PTHR11749">
    <property type="entry name" value="RIBULOSE-5-PHOSPHATE-3-EPIMERASE"/>
    <property type="match status" value="1"/>
</dbReference>
<feature type="binding site" evidence="10 13">
    <location>
        <position position="32"/>
    </location>
    <ligand>
        <name>a divalent metal cation</name>
        <dbReference type="ChEBI" id="CHEBI:60240"/>
    </ligand>
</feature>
<dbReference type="InterPro" id="IPR013785">
    <property type="entry name" value="Aldolase_TIM"/>
</dbReference>
<dbReference type="GO" id="GO:0004750">
    <property type="term" value="F:D-ribulose-phosphate 3-epimerase activity"/>
    <property type="evidence" value="ECO:0007669"/>
    <property type="project" value="UniProtKB-UniRule"/>
</dbReference>
<dbReference type="NCBIfam" id="TIGR01163">
    <property type="entry name" value="rpe"/>
    <property type="match status" value="1"/>
</dbReference>
<keyword evidence="10 11" id="KW-0119">Carbohydrate metabolism</keyword>
<evidence type="ECO:0000256" key="12">
    <source>
        <dbReference type="PIRSR" id="PIRSR001461-1"/>
    </source>
</evidence>
<evidence type="ECO:0000313" key="16">
    <source>
        <dbReference type="Proteomes" id="UP000295008"/>
    </source>
</evidence>
<keyword evidence="8 10" id="KW-0479">Metal-binding</keyword>
<dbReference type="InterPro" id="IPR026019">
    <property type="entry name" value="Ribul_P_3_epim"/>
</dbReference>
<dbReference type="Pfam" id="PF00834">
    <property type="entry name" value="Ribul_P_3_epim"/>
    <property type="match status" value="1"/>
</dbReference>
<comment type="similarity">
    <text evidence="6 10 11">Belongs to the ribulose-phosphate 3-epimerase family.</text>
</comment>
<feature type="binding site" evidence="10 13">
    <location>
        <position position="172"/>
    </location>
    <ligand>
        <name>a divalent metal cation</name>
        <dbReference type="ChEBI" id="CHEBI:60240"/>
    </ligand>
</feature>
<comment type="cofactor">
    <cofactor evidence="5">
        <name>Fe(2+)</name>
        <dbReference type="ChEBI" id="CHEBI:29033"/>
    </cofactor>
</comment>
<dbReference type="Proteomes" id="UP000295008">
    <property type="component" value="Unassembled WGS sequence"/>
</dbReference>
<accession>A0A4R1R8V1</accession>
<gene>
    <name evidence="10" type="primary">rpe</name>
    <name evidence="15" type="ORF">EDC14_102861</name>
</gene>
<dbReference type="GO" id="GO:0046872">
    <property type="term" value="F:metal ion binding"/>
    <property type="evidence" value="ECO:0007669"/>
    <property type="project" value="UniProtKB-UniRule"/>
</dbReference>
<comment type="function">
    <text evidence="10">Catalyzes the reversible epimerization of D-ribulose 5-phosphate to D-xylulose 5-phosphate.</text>
</comment>
<keyword evidence="13" id="KW-0464">Manganese</keyword>
<evidence type="ECO:0000256" key="8">
    <source>
        <dbReference type="ARBA" id="ARBA00022723"/>
    </source>
</evidence>
<dbReference type="InterPro" id="IPR011060">
    <property type="entry name" value="RibuloseP-bd_barrel"/>
</dbReference>
<evidence type="ECO:0000256" key="4">
    <source>
        <dbReference type="ARBA" id="ARBA00001947"/>
    </source>
</evidence>
<feature type="active site" description="Proton acceptor" evidence="10 12">
    <location>
        <position position="32"/>
    </location>
</feature>
<dbReference type="Gene3D" id="3.20.20.70">
    <property type="entry name" value="Aldolase class I"/>
    <property type="match status" value="1"/>
</dbReference>
<feature type="binding site" evidence="10 13">
    <location>
        <position position="30"/>
    </location>
    <ligand>
        <name>a divalent metal cation</name>
        <dbReference type="ChEBI" id="CHEBI:60240"/>
    </ligand>
</feature>
<dbReference type="PIRSF" id="PIRSF001461">
    <property type="entry name" value="RPE"/>
    <property type="match status" value="1"/>
</dbReference>
<evidence type="ECO:0000256" key="3">
    <source>
        <dbReference type="ARBA" id="ARBA00001941"/>
    </source>
</evidence>
<reference evidence="15 16" key="1">
    <citation type="submission" date="2019-03" db="EMBL/GenBank/DDBJ databases">
        <title>Genomic Encyclopedia of Type Strains, Phase IV (KMG-IV): sequencing the most valuable type-strain genomes for metagenomic binning, comparative biology and taxonomic classification.</title>
        <authorList>
            <person name="Goeker M."/>
        </authorList>
    </citation>
    <scope>NUCLEOTIDE SEQUENCE [LARGE SCALE GENOMIC DNA]</scope>
    <source>
        <strain evidence="15 16">LX-B</strain>
    </source>
</reference>
<dbReference type="EMBL" id="SLUN01000028">
    <property type="protein sequence ID" value="TCL62104.1"/>
    <property type="molecule type" value="Genomic_DNA"/>
</dbReference>
<feature type="binding site" evidence="10">
    <location>
        <begin position="172"/>
        <end position="174"/>
    </location>
    <ligand>
        <name>substrate</name>
    </ligand>
</feature>
<keyword evidence="13" id="KW-0170">Cobalt</keyword>
<comment type="caution">
    <text evidence="15">The sequence shown here is derived from an EMBL/GenBank/DDBJ whole genome shotgun (WGS) entry which is preliminary data.</text>
</comment>
<evidence type="ECO:0000256" key="11">
    <source>
        <dbReference type="PIRNR" id="PIRNR001461"/>
    </source>
</evidence>
<feature type="active site" description="Proton donor" evidence="10 12">
    <location>
        <position position="172"/>
    </location>
</feature>
<sequence length="215" mass="23475">MVEIAPSILNANLLQLGEEVAKIRSADWVHFDVMDGHFVPNLTFGPMFVEALRQVTAVPIESHLMVENTAAFIPLYAQAGSKRIIIHAETGNHLHRLVQNIKELGCEAGVSLNPATPLSCLEYLLPDLDLVLLMTVNPGFGGQRLIPAMYEKIKQLRAIISERRLSCKIEVDGGVNLENAPRLVAAGVDVLVAGTLIYRDPDPAAALKRLRDGVQ</sequence>
<dbReference type="GO" id="GO:0019323">
    <property type="term" value="P:pentose catabolic process"/>
    <property type="evidence" value="ECO:0007669"/>
    <property type="project" value="UniProtKB-UniRule"/>
</dbReference>
<evidence type="ECO:0000256" key="5">
    <source>
        <dbReference type="ARBA" id="ARBA00001954"/>
    </source>
</evidence>
<feature type="binding site" evidence="10 14">
    <location>
        <position position="63"/>
    </location>
    <ligand>
        <name>substrate</name>
    </ligand>
</feature>
<dbReference type="CDD" id="cd00429">
    <property type="entry name" value="RPE"/>
    <property type="match status" value="1"/>
</dbReference>
<dbReference type="FunFam" id="3.20.20.70:FF:000004">
    <property type="entry name" value="Ribulose-phosphate 3-epimerase"/>
    <property type="match status" value="1"/>
</dbReference>
<evidence type="ECO:0000256" key="10">
    <source>
        <dbReference type="HAMAP-Rule" id="MF_02227"/>
    </source>
</evidence>
<dbReference type="NCBIfam" id="NF004076">
    <property type="entry name" value="PRK05581.1-4"/>
    <property type="match status" value="1"/>
</dbReference>
<evidence type="ECO:0000256" key="2">
    <source>
        <dbReference type="ARBA" id="ARBA00001936"/>
    </source>
</evidence>
<feature type="binding site" evidence="10 13">
    <location>
        <position position="63"/>
    </location>
    <ligand>
        <name>a divalent metal cation</name>
        <dbReference type="ChEBI" id="CHEBI:60240"/>
    </ligand>
</feature>
<dbReference type="InterPro" id="IPR000056">
    <property type="entry name" value="Ribul_P_3_epim-like"/>
</dbReference>
<dbReference type="SUPFAM" id="SSF51366">
    <property type="entry name" value="Ribulose-phoshate binding barrel"/>
    <property type="match status" value="1"/>
</dbReference>
<evidence type="ECO:0000256" key="9">
    <source>
        <dbReference type="ARBA" id="ARBA00023235"/>
    </source>
</evidence>
<dbReference type="PROSITE" id="PS01085">
    <property type="entry name" value="RIBUL_P_3_EPIMER_1"/>
    <property type="match status" value="1"/>
</dbReference>
<keyword evidence="9 10" id="KW-0413">Isomerase</keyword>
<dbReference type="GO" id="GO:0005737">
    <property type="term" value="C:cytoplasm"/>
    <property type="evidence" value="ECO:0007669"/>
    <property type="project" value="UniProtKB-ARBA"/>
</dbReference>
<name>A0A4R1R8V1_HYDET</name>
<dbReference type="OrthoDB" id="1645589at2"/>
<organism evidence="15 16">
    <name type="scientific">Hydrogenispora ethanolica</name>
    <dbReference type="NCBI Taxonomy" id="1082276"/>
    <lineage>
        <taxon>Bacteria</taxon>
        <taxon>Bacillati</taxon>
        <taxon>Bacillota</taxon>
        <taxon>Hydrogenispora</taxon>
    </lineage>
</organism>
<keyword evidence="13" id="KW-0862">Zinc</keyword>
<dbReference type="EC" id="5.1.3.1" evidence="7 10"/>
<comment type="caution">
    <text evidence="10">Lacks conserved residue(s) required for the propagation of feature annotation.</text>
</comment>
<comment type="catalytic activity">
    <reaction evidence="1 10 11">
        <text>D-ribulose 5-phosphate = D-xylulose 5-phosphate</text>
        <dbReference type="Rhea" id="RHEA:13677"/>
        <dbReference type="ChEBI" id="CHEBI:57737"/>
        <dbReference type="ChEBI" id="CHEBI:58121"/>
        <dbReference type="EC" id="5.1.3.1"/>
    </reaction>
</comment>
<protein>
    <recommendedName>
        <fullName evidence="7 10">Ribulose-phosphate 3-epimerase</fullName>
        <ecNumber evidence="7 10">5.1.3.1</ecNumber>
    </recommendedName>
</protein>
<keyword evidence="16" id="KW-1185">Reference proteome</keyword>
<evidence type="ECO:0000256" key="6">
    <source>
        <dbReference type="ARBA" id="ARBA00009541"/>
    </source>
</evidence>
<dbReference type="HAMAP" id="MF_02227">
    <property type="entry name" value="RPE"/>
    <property type="match status" value="1"/>
</dbReference>
<dbReference type="GO" id="GO:0006098">
    <property type="term" value="P:pentose-phosphate shunt"/>
    <property type="evidence" value="ECO:0007669"/>
    <property type="project" value="UniProtKB-UniRule"/>
</dbReference>
<comment type="cofactor">
    <cofactor evidence="4">
        <name>Zn(2+)</name>
        <dbReference type="ChEBI" id="CHEBI:29105"/>
    </cofactor>
</comment>
<evidence type="ECO:0000256" key="14">
    <source>
        <dbReference type="PIRSR" id="PIRSR001461-3"/>
    </source>
</evidence>
<evidence type="ECO:0000313" key="15">
    <source>
        <dbReference type="EMBL" id="TCL62104.1"/>
    </source>
</evidence>
<dbReference type="AlphaFoldDB" id="A0A4R1R8V1"/>
<feature type="binding site" evidence="10 14">
    <location>
        <position position="7"/>
    </location>
    <ligand>
        <name>substrate</name>
    </ligand>
</feature>
<comment type="cofactor">
    <cofactor evidence="2">
        <name>Mn(2+)</name>
        <dbReference type="ChEBI" id="CHEBI:29035"/>
    </cofactor>
</comment>
<comment type="cofactor">
    <cofactor evidence="3">
        <name>Co(2+)</name>
        <dbReference type="ChEBI" id="CHEBI:48828"/>
    </cofactor>
</comment>
<feature type="binding site" evidence="10 14">
    <location>
        <begin position="139"/>
        <end position="142"/>
    </location>
    <ligand>
        <name>substrate</name>
    </ligand>
</feature>
<evidence type="ECO:0000256" key="1">
    <source>
        <dbReference type="ARBA" id="ARBA00001782"/>
    </source>
</evidence>
<comment type="cofactor">
    <cofactor evidence="10 13">
        <name>a divalent metal cation</name>
        <dbReference type="ChEBI" id="CHEBI:60240"/>
    </cofactor>
    <text evidence="10 13">Binds 1 divalent metal cation per subunit.</text>
</comment>
<proteinExistence type="inferred from homology"/>
<feature type="binding site" evidence="14">
    <location>
        <begin position="194"/>
        <end position="195"/>
    </location>
    <ligand>
        <name>substrate</name>
    </ligand>
</feature>
<feature type="binding site" evidence="14">
    <location>
        <position position="174"/>
    </location>
    <ligand>
        <name>substrate</name>
    </ligand>
</feature>
<evidence type="ECO:0000256" key="7">
    <source>
        <dbReference type="ARBA" id="ARBA00013188"/>
    </source>
</evidence>
<comment type="pathway">
    <text evidence="10">Carbohydrate degradation.</text>
</comment>
<dbReference type="RefSeq" id="WP_132015952.1">
    <property type="nucleotide sequence ID" value="NZ_SLUN01000028.1"/>
</dbReference>
<evidence type="ECO:0000256" key="13">
    <source>
        <dbReference type="PIRSR" id="PIRSR001461-2"/>
    </source>
</evidence>